<reference evidence="1 2" key="1">
    <citation type="submission" date="2021-03" db="EMBL/GenBank/DDBJ databases">
        <title>Genomic Encyclopedia of Type Strains, Phase IV (KMG-IV): sequencing the most valuable type-strain genomes for metagenomic binning, comparative biology and taxonomic classification.</title>
        <authorList>
            <person name="Goeker M."/>
        </authorList>
    </citation>
    <scope>NUCLEOTIDE SEQUENCE [LARGE SCALE GENOMIC DNA]</scope>
    <source>
        <strain evidence="1 2">DSM 13372</strain>
    </source>
</reference>
<name>A0ABS4QVF4_9HYPH</name>
<organism evidence="1 2">
    <name type="scientific">Sinorhizobium kostiense</name>
    <dbReference type="NCBI Taxonomy" id="76747"/>
    <lineage>
        <taxon>Bacteria</taxon>
        <taxon>Pseudomonadati</taxon>
        <taxon>Pseudomonadota</taxon>
        <taxon>Alphaproteobacteria</taxon>
        <taxon>Hyphomicrobiales</taxon>
        <taxon>Rhizobiaceae</taxon>
        <taxon>Sinorhizobium/Ensifer group</taxon>
        <taxon>Sinorhizobium</taxon>
    </lineage>
</organism>
<dbReference type="EMBL" id="JAGILA010000001">
    <property type="protein sequence ID" value="MBP2234622.1"/>
    <property type="molecule type" value="Genomic_DNA"/>
</dbReference>
<keyword evidence="2" id="KW-1185">Reference proteome</keyword>
<dbReference type="RefSeq" id="WP_209600838.1">
    <property type="nucleotide sequence ID" value="NZ_JAGILA010000001.1"/>
</dbReference>
<protein>
    <submittedName>
        <fullName evidence="1">Uncharacterized protein</fullName>
    </submittedName>
</protein>
<proteinExistence type="predicted"/>
<dbReference type="Gene3D" id="3.40.50.1000">
    <property type="entry name" value="HAD superfamily/HAD-like"/>
    <property type="match status" value="1"/>
</dbReference>
<evidence type="ECO:0000313" key="2">
    <source>
        <dbReference type="Proteomes" id="UP000730739"/>
    </source>
</evidence>
<evidence type="ECO:0000313" key="1">
    <source>
        <dbReference type="EMBL" id="MBP2234622.1"/>
    </source>
</evidence>
<dbReference type="Proteomes" id="UP000730739">
    <property type="component" value="Unassembled WGS sequence"/>
</dbReference>
<dbReference type="InterPro" id="IPR023214">
    <property type="entry name" value="HAD_sf"/>
</dbReference>
<accession>A0ABS4QVF4</accession>
<comment type="caution">
    <text evidence="1">The sequence shown here is derived from an EMBL/GenBank/DDBJ whole genome shotgun (WGS) entry which is preliminary data.</text>
</comment>
<sequence>MELKSLPNCSGDILHLARSHHRDFGISREPGLATCWIERRNAQKSYGGIIQPPEF</sequence>
<gene>
    <name evidence="1" type="ORF">J2Z31_001112</name>
</gene>